<feature type="region of interest" description="Disordered" evidence="3">
    <location>
        <begin position="496"/>
        <end position="518"/>
    </location>
</feature>
<dbReference type="OrthoDB" id="408683at2759"/>
<keyword evidence="6" id="KW-1185">Reference proteome</keyword>
<evidence type="ECO:0000256" key="2">
    <source>
        <dbReference type="ARBA" id="ARBA00022694"/>
    </source>
</evidence>
<dbReference type="GO" id="GO:0000214">
    <property type="term" value="C:tRNA-intron endonuclease complex"/>
    <property type="evidence" value="ECO:0007669"/>
    <property type="project" value="TreeGrafter"/>
</dbReference>
<evidence type="ECO:0000259" key="4">
    <source>
        <dbReference type="Pfam" id="PF12928"/>
    </source>
</evidence>
<dbReference type="Pfam" id="PF12928">
    <property type="entry name" value="tRNA_int_end_N2"/>
    <property type="match status" value="1"/>
</dbReference>
<feature type="compositionally biased region" description="Acidic residues" evidence="3">
    <location>
        <begin position="99"/>
        <end position="109"/>
    </location>
</feature>
<accession>A0A4Q1BM31</accession>
<gene>
    <name evidence="5" type="ORF">M231_04012</name>
</gene>
<dbReference type="STRING" id="5217.A0A4Q1BM31"/>
<dbReference type="InterPro" id="IPR024337">
    <property type="entry name" value="tRNA_splic_suSen54"/>
</dbReference>
<feature type="region of interest" description="Disordered" evidence="3">
    <location>
        <begin position="1"/>
        <end position="109"/>
    </location>
</feature>
<comment type="caution">
    <text evidence="5">The sequence shown here is derived from an EMBL/GenBank/DDBJ whole genome shotgun (WGS) entry which is preliminary data.</text>
</comment>
<evidence type="ECO:0000256" key="3">
    <source>
        <dbReference type="SAM" id="MobiDB-lite"/>
    </source>
</evidence>
<proteinExistence type="inferred from homology"/>
<dbReference type="Proteomes" id="UP000289152">
    <property type="component" value="Unassembled WGS sequence"/>
</dbReference>
<evidence type="ECO:0000313" key="6">
    <source>
        <dbReference type="Proteomes" id="UP000289152"/>
    </source>
</evidence>
<feature type="compositionally biased region" description="Basic and acidic residues" evidence="3">
    <location>
        <begin position="36"/>
        <end position="45"/>
    </location>
</feature>
<dbReference type="AlphaFoldDB" id="A0A4Q1BM31"/>
<organism evidence="5 6">
    <name type="scientific">Tremella mesenterica</name>
    <name type="common">Jelly fungus</name>
    <dbReference type="NCBI Taxonomy" id="5217"/>
    <lineage>
        <taxon>Eukaryota</taxon>
        <taxon>Fungi</taxon>
        <taxon>Dikarya</taxon>
        <taxon>Basidiomycota</taxon>
        <taxon>Agaricomycotina</taxon>
        <taxon>Tremellomycetes</taxon>
        <taxon>Tremellales</taxon>
        <taxon>Tremellaceae</taxon>
        <taxon>Tremella</taxon>
    </lineage>
</organism>
<reference evidence="5 6" key="1">
    <citation type="submission" date="2016-06" db="EMBL/GenBank/DDBJ databases">
        <title>Evolution of pathogenesis and genome organization in the Tremellales.</title>
        <authorList>
            <person name="Cuomo C."/>
            <person name="Litvintseva A."/>
            <person name="Heitman J."/>
            <person name="Chen Y."/>
            <person name="Sun S."/>
            <person name="Springer D."/>
            <person name="Dromer F."/>
            <person name="Young S."/>
            <person name="Zeng Q."/>
            <person name="Chapman S."/>
            <person name="Gujja S."/>
            <person name="Saif S."/>
            <person name="Birren B."/>
        </authorList>
    </citation>
    <scope>NUCLEOTIDE SEQUENCE [LARGE SCALE GENOMIC DNA]</scope>
    <source>
        <strain evidence="5 6">ATCC 28783</strain>
    </source>
</reference>
<keyword evidence="2" id="KW-0819">tRNA processing</keyword>
<dbReference type="InParanoid" id="A0A4Q1BM31"/>
<feature type="compositionally biased region" description="Polar residues" evidence="3">
    <location>
        <begin position="1"/>
        <end position="13"/>
    </location>
</feature>
<evidence type="ECO:0000313" key="5">
    <source>
        <dbReference type="EMBL" id="RXK38702.1"/>
    </source>
</evidence>
<feature type="domain" description="tRNA-splicing endonuclease subunit Sen54 N-terminal" evidence="4">
    <location>
        <begin position="168"/>
        <end position="241"/>
    </location>
</feature>
<dbReference type="PANTHER" id="PTHR21027:SF1">
    <property type="entry name" value="TRNA-SPLICING ENDONUCLEASE SUBUNIT SEN54"/>
    <property type="match status" value="1"/>
</dbReference>
<name>A0A4Q1BM31_TREME</name>
<dbReference type="InterPro" id="IPR024336">
    <property type="entry name" value="tRNA_splic_suSen54_N"/>
</dbReference>
<dbReference type="VEuPathDB" id="FungiDB:TREMEDRAFT_14304"/>
<protein>
    <recommendedName>
        <fullName evidence="4">tRNA-splicing endonuclease subunit Sen54 N-terminal domain-containing protein</fullName>
    </recommendedName>
</protein>
<dbReference type="EMBL" id="SDIL01000043">
    <property type="protein sequence ID" value="RXK38702.1"/>
    <property type="molecule type" value="Genomic_DNA"/>
</dbReference>
<sequence length="579" mass="65192">MSLSGPSRSSPVPSLTLGEDQAGSVRHSGTTTKSQDTIRMKDDIIPHGTQSLNIEQDQDDSSISPPEVDLGEEEEDPLSRSLPTSTPVNSSRPLGQNNGEEEEEEEDERVDLAMIQSFASKIQHLPTGEGSSRIKIHIPKRGEKDFEPLAETVNLQEMMLQRSREALFNALVGVRGGSSKAISHAVYDPTSEDPYPKMLITRGHIYDSLGIAVRKGKGKSSVQLLPEESLYLLERGSLQIWVGPEGDDGIGQWDEEIQGVKGAVEMSVMEGYGNFLGREGLTWERYQAYAYLKRLGYTVQRSRRFIPSHFLADPFTRHSNWLNQQNETLPPFRTWWSNLPRWCSLTIRRFFQSFSALAANIAHVGLRLSSSIFPGPRRQFKGTLLQDWLGSTYPSLFSHLRIIPTTHSAPLPLRPTSTAKDSIYSDLESNPYIPFFHVWKPAVAFSKVKWDRGSAQGIINQPPDFFVAAVEARKTPMPSIHQLKDAWAQVREEPSGPIRRLGPQYENRKPNTRRFQSKEKGRWERFTDWWRGSEPKRYQGGNMGVLRNGDRALVVAVNDSGNTGWVRFGRSGFAEQAMI</sequence>
<dbReference type="PANTHER" id="PTHR21027">
    <property type="entry name" value="TRNA-SPLICING ENDONUCLEASE SUBUNIT SEN54"/>
    <property type="match status" value="1"/>
</dbReference>
<dbReference type="GO" id="GO:0000379">
    <property type="term" value="P:tRNA-type intron splice site recognition and cleavage"/>
    <property type="evidence" value="ECO:0007669"/>
    <property type="project" value="TreeGrafter"/>
</dbReference>
<comment type="similarity">
    <text evidence="1">Belongs to the SEN54 family.</text>
</comment>
<evidence type="ECO:0000256" key="1">
    <source>
        <dbReference type="ARBA" id="ARBA00005736"/>
    </source>
</evidence>
<feature type="compositionally biased region" description="Polar residues" evidence="3">
    <location>
        <begin position="81"/>
        <end position="98"/>
    </location>
</feature>
<dbReference type="FunCoup" id="A0A4Q1BM31">
    <property type="interactions" value="5"/>
</dbReference>